<evidence type="ECO:0000256" key="7">
    <source>
        <dbReference type="SAM" id="Phobius"/>
    </source>
</evidence>
<sequence>MKQWKIAWRNLMRRKSRTFLTILSIIIGVASTFSVIAAVDSAEKSFPIFIKEAFAKADFNIAGTEAYFSEDVYEEVDNIENATAVAVLKENTKLLVEDEGISSIQKRVVVTGYSKLDTAVTGFKLIEGDLKKEGAVITDKTAKIWESNVGDTFKVETDRGVKEIEITAIVKYTQELMGPSSWSMAKYHHWAVALPLPVVQEWFDLDGKIQGIQVKGSNPESIAAVETAMDEVVKGHSGIFMQPVVVNIDEEFQKMDSFFLALYIAGFLGIVLSAFIIFNSLYVSMKERKNEFAVLKTIGYTPGQLQVMVLTEVILLALIGTGIGLLVGYGMALGLSSLVFMLIGIRGGSSMVLLPGIVLSLIAGLVVPVVAAWFPIRNVGRISVIQVLKDNQAKAKGTNKWFGIIGVGLIISSFFINHLLLVLPLLAGIALIFPYLFKLFVLFMKGFYGFVFRFSGDMALRNLNRNLSRSSMTSVILCLGIAMIVLMSSLNSALLQTYEKVIHSTYGGNLDIMFHHIEEGDLETIKETKGVVDATTYSLQSMIWTLDDEKRMLPVYGVGEYWIDRFPLFTGQKGTHSDLIKNLKSDEVVLDEISYGVWGGSMGETITLDTQEGPKPFKVVAVVNTMKNQGFAAFMKDDHFKESFGVKYEKNALVVKDEKTSPLQLRENIYGQFGERVEEMWGPEDWVSVIGSMITSSFSIINALVVLAIIISGIGITNTLLINIMERVREIGMMRAVGITRKQIIKMILLEGFGIGLAATVVGILVGILLIYMTSDFMEYNSMTFEFGVSNLIIGLIFLFGIIVSLVSSFTPSRRAAKIPLNEALRYE</sequence>
<dbReference type="PANTHER" id="PTHR30572:SF4">
    <property type="entry name" value="ABC TRANSPORTER PERMEASE YTRF"/>
    <property type="match status" value="1"/>
</dbReference>
<feature type="transmembrane region" description="Helical" evidence="7">
    <location>
        <begin position="258"/>
        <end position="282"/>
    </location>
</feature>
<keyword evidence="2" id="KW-1003">Cell membrane</keyword>
<organism evidence="10 11">
    <name type="scientific">Robertmurraya mangrovi</name>
    <dbReference type="NCBI Taxonomy" id="3098077"/>
    <lineage>
        <taxon>Bacteria</taxon>
        <taxon>Bacillati</taxon>
        <taxon>Bacillota</taxon>
        <taxon>Bacilli</taxon>
        <taxon>Bacillales</taxon>
        <taxon>Bacillaceae</taxon>
        <taxon>Robertmurraya</taxon>
    </lineage>
</organism>
<dbReference type="RefSeq" id="WP_322447640.1">
    <property type="nucleotide sequence ID" value="NZ_JAXOFX010000012.1"/>
</dbReference>
<evidence type="ECO:0000256" key="2">
    <source>
        <dbReference type="ARBA" id="ARBA00022475"/>
    </source>
</evidence>
<dbReference type="PANTHER" id="PTHR30572">
    <property type="entry name" value="MEMBRANE COMPONENT OF TRANSPORTER-RELATED"/>
    <property type="match status" value="1"/>
</dbReference>
<evidence type="ECO:0000256" key="6">
    <source>
        <dbReference type="ARBA" id="ARBA00038076"/>
    </source>
</evidence>
<feature type="transmembrane region" description="Helical" evidence="7">
    <location>
        <begin position="351"/>
        <end position="374"/>
    </location>
</feature>
<dbReference type="InterPro" id="IPR025857">
    <property type="entry name" value="MacB_PCD"/>
</dbReference>
<dbReference type="InterPro" id="IPR050250">
    <property type="entry name" value="Macrolide_Exporter_MacB"/>
</dbReference>
<feature type="transmembrane region" description="Helical" evidence="7">
    <location>
        <begin position="475"/>
        <end position="495"/>
    </location>
</feature>
<keyword evidence="11" id="KW-1185">Reference proteome</keyword>
<feature type="transmembrane region" description="Helical" evidence="7">
    <location>
        <begin position="401"/>
        <end position="426"/>
    </location>
</feature>
<feature type="domain" description="ABC3 transporter permease C-terminal" evidence="8">
    <location>
        <begin position="703"/>
        <end position="820"/>
    </location>
</feature>
<dbReference type="EMBL" id="JAXOFX010000012">
    <property type="protein sequence ID" value="MDZ5473349.1"/>
    <property type="molecule type" value="Genomic_DNA"/>
</dbReference>
<evidence type="ECO:0000256" key="4">
    <source>
        <dbReference type="ARBA" id="ARBA00022989"/>
    </source>
</evidence>
<evidence type="ECO:0000256" key="3">
    <source>
        <dbReference type="ARBA" id="ARBA00022692"/>
    </source>
</evidence>
<feature type="transmembrane region" description="Helical" evidence="7">
    <location>
        <begin position="700"/>
        <end position="724"/>
    </location>
</feature>
<evidence type="ECO:0000313" key="10">
    <source>
        <dbReference type="EMBL" id="MDZ5473349.1"/>
    </source>
</evidence>
<dbReference type="Pfam" id="PF12704">
    <property type="entry name" value="MacB_PCD"/>
    <property type="match status" value="2"/>
</dbReference>
<evidence type="ECO:0000259" key="8">
    <source>
        <dbReference type="Pfam" id="PF02687"/>
    </source>
</evidence>
<name>A0ABU5J1T0_9BACI</name>
<dbReference type="Pfam" id="PF02687">
    <property type="entry name" value="FtsX"/>
    <property type="match status" value="2"/>
</dbReference>
<evidence type="ECO:0000259" key="9">
    <source>
        <dbReference type="Pfam" id="PF12704"/>
    </source>
</evidence>
<keyword evidence="4 7" id="KW-1133">Transmembrane helix</keyword>
<gene>
    <name evidence="10" type="ORF">SM124_16645</name>
</gene>
<feature type="domain" description="MacB-like periplasmic core" evidence="9">
    <location>
        <begin position="471"/>
        <end position="639"/>
    </location>
</feature>
<evidence type="ECO:0000256" key="1">
    <source>
        <dbReference type="ARBA" id="ARBA00004651"/>
    </source>
</evidence>
<feature type="domain" description="MacB-like periplasmic core" evidence="9">
    <location>
        <begin position="18"/>
        <end position="231"/>
    </location>
</feature>
<feature type="domain" description="ABC3 transporter permease C-terminal" evidence="8">
    <location>
        <begin position="264"/>
        <end position="383"/>
    </location>
</feature>
<proteinExistence type="inferred from homology"/>
<keyword evidence="5 7" id="KW-0472">Membrane</keyword>
<feature type="transmembrane region" description="Helical" evidence="7">
    <location>
        <begin position="313"/>
        <end position="345"/>
    </location>
</feature>
<protein>
    <submittedName>
        <fullName evidence="10">FtsX-like permease family protein</fullName>
    </submittedName>
</protein>
<keyword evidence="3 7" id="KW-0812">Transmembrane</keyword>
<evidence type="ECO:0000256" key="5">
    <source>
        <dbReference type="ARBA" id="ARBA00023136"/>
    </source>
</evidence>
<comment type="similarity">
    <text evidence="6">Belongs to the ABC-4 integral membrane protein family.</text>
</comment>
<feature type="transmembrane region" description="Helical" evidence="7">
    <location>
        <begin position="792"/>
        <end position="811"/>
    </location>
</feature>
<evidence type="ECO:0000313" key="11">
    <source>
        <dbReference type="Proteomes" id="UP001290455"/>
    </source>
</evidence>
<dbReference type="Proteomes" id="UP001290455">
    <property type="component" value="Unassembled WGS sequence"/>
</dbReference>
<feature type="transmembrane region" description="Helical" evidence="7">
    <location>
        <begin position="744"/>
        <end position="772"/>
    </location>
</feature>
<reference evidence="10 11" key="1">
    <citation type="submission" date="2023-11" db="EMBL/GenBank/DDBJ databases">
        <title>Bacillus jintuensis, isolated from a mudflat on the Beibu Gulf coast.</title>
        <authorList>
            <person name="Li M."/>
        </authorList>
    </citation>
    <scope>NUCLEOTIDE SEQUENCE [LARGE SCALE GENOMIC DNA]</scope>
    <source>
        <strain evidence="10 11">31A1R</strain>
    </source>
</reference>
<accession>A0ABU5J1T0</accession>
<feature type="transmembrane region" description="Helical" evidence="7">
    <location>
        <begin position="432"/>
        <end position="454"/>
    </location>
</feature>
<comment type="subcellular location">
    <subcellularLocation>
        <location evidence="1">Cell membrane</location>
        <topology evidence="1">Multi-pass membrane protein</topology>
    </subcellularLocation>
</comment>
<comment type="caution">
    <text evidence="10">The sequence shown here is derived from an EMBL/GenBank/DDBJ whole genome shotgun (WGS) entry which is preliminary data.</text>
</comment>
<dbReference type="InterPro" id="IPR003838">
    <property type="entry name" value="ABC3_permease_C"/>
</dbReference>